<accession>A0ABY3SJJ5</accession>
<dbReference type="EMBL" id="CP090978">
    <property type="protein sequence ID" value="UJF34222.1"/>
    <property type="molecule type" value="Genomic_DNA"/>
</dbReference>
<name>A0ABY3SJJ5_9BACL</name>
<reference evidence="1 2" key="1">
    <citation type="journal article" date="2024" name="Int. J. Syst. Evol. Microbiol.">
        <title>Paenibacillus hexagrammi sp. nov., a novel bacterium isolated from the gut content of Hexagrammos agrammus.</title>
        <authorList>
            <person name="Jung H.K."/>
            <person name="Kim D.G."/>
            <person name="Zin H."/>
            <person name="Park J."/>
            <person name="Jung H."/>
            <person name="Kim Y.O."/>
            <person name="Kong H.J."/>
            <person name="Kim J.W."/>
            <person name="Kim Y.S."/>
        </authorList>
    </citation>
    <scope>NUCLEOTIDE SEQUENCE [LARGE SCALE GENOMIC DNA]</scope>
    <source>
        <strain evidence="1 2">YPD9-1</strain>
    </source>
</reference>
<dbReference type="Gene3D" id="3.30.1490.20">
    <property type="entry name" value="ATP-grasp fold, A domain"/>
    <property type="match status" value="1"/>
</dbReference>
<evidence type="ECO:0000313" key="1">
    <source>
        <dbReference type="EMBL" id="UJF34222.1"/>
    </source>
</evidence>
<protein>
    <submittedName>
        <fullName evidence="1">Uncharacterized protein</fullName>
    </submittedName>
</protein>
<evidence type="ECO:0000313" key="2">
    <source>
        <dbReference type="Proteomes" id="UP001649230"/>
    </source>
</evidence>
<proteinExistence type="predicted"/>
<dbReference type="SUPFAM" id="SSF56059">
    <property type="entry name" value="Glutathione synthetase ATP-binding domain-like"/>
    <property type="match status" value="1"/>
</dbReference>
<organism evidence="1 2">
    <name type="scientific">Paenibacillus hexagrammi</name>
    <dbReference type="NCBI Taxonomy" id="2908839"/>
    <lineage>
        <taxon>Bacteria</taxon>
        <taxon>Bacillati</taxon>
        <taxon>Bacillota</taxon>
        <taxon>Bacilli</taxon>
        <taxon>Bacillales</taxon>
        <taxon>Paenibacillaceae</taxon>
        <taxon>Paenibacillus</taxon>
    </lineage>
</organism>
<dbReference type="Gene3D" id="3.40.50.20">
    <property type="match status" value="1"/>
</dbReference>
<keyword evidence="2" id="KW-1185">Reference proteome</keyword>
<dbReference type="InterPro" id="IPR013815">
    <property type="entry name" value="ATP_grasp_subdomain_1"/>
</dbReference>
<dbReference type="Proteomes" id="UP001649230">
    <property type="component" value="Chromosome"/>
</dbReference>
<dbReference type="Gene3D" id="3.30.470.20">
    <property type="entry name" value="ATP-grasp fold, B domain"/>
    <property type="match status" value="1"/>
</dbReference>
<sequence>MIVIVNPMGDPHGQYMAEKLRSMRIDHMVLGSPEVNDYALREGALYYNGQRLEPVSGVYYRSITNMKPTVVQDARNPYNEHSRYMSCMEAVHAWLSILDEQGSMVMNPPGNHSKYVQLYALQRLGIRMPKTLVTSSPSLARTFVQEVGQAVCKPLGEEASASV</sequence>
<dbReference type="RefSeq" id="WP_235120704.1">
    <property type="nucleotide sequence ID" value="NZ_CP090978.1"/>
</dbReference>
<gene>
    <name evidence="1" type="ORF">L0M14_03040</name>
</gene>